<keyword evidence="3" id="KW-1185">Reference proteome</keyword>
<comment type="caution">
    <text evidence="2">The sequence shown here is derived from an EMBL/GenBank/DDBJ whole genome shotgun (WGS) entry which is preliminary data.</text>
</comment>
<gene>
    <name evidence="2" type="ORF">PLEPLA_LOCUS46702</name>
</gene>
<evidence type="ECO:0000256" key="1">
    <source>
        <dbReference type="SAM" id="MobiDB-lite"/>
    </source>
</evidence>
<sequence>MKKVSGGKPHTPGTANVDRHVEGTPVGLRVTEGVRAQKGLARRKRETDAQTETERIVSHVDLVQGSNPIL</sequence>
<evidence type="ECO:0000313" key="2">
    <source>
        <dbReference type="EMBL" id="CAB1458868.1"/>
    </source>
</evidence>
<dbReference type="Proteomes" id="UP001153269">
    <property type="component" value="Unassembled WGS sequence"/>
</dbReference>
<reference evidence="2" key="1">
    <citation type="submission" date="2020-03" db="EMBL/GenBank/DDBJ databases">
        <authorList>
            <person name="Weist P."/>
        </authorList>
    </citation>
    <scope>NUCLEOTIDE SEQUENCE</scope>
</reference>
<protein>
    <submittedName>
        <fullName evidence="2">Uncharacterized protein</fullName>
    </submittedName>
</protein>
<accession>A0A9N7VXA9</accession>
<dbReference type="EMBL" id="CADEAL010004403">
    <property type="protein sequence ID" value="CAB1458868.1"/>
    <property type="molecule type" value="Genomic_DNA"/>
</dbReference>
<evidence type="ECO:0000313" key="3">
    <source>
        <dbReference type="Proteomes" id="UP001153269"/>
    </source>
</evidence>
<dbReference type="AlphaFoldDB" id="A0A9N7VXA9"/>
<feature type="region of interest" description="Disordered" evidence="1">
    <location>
        <begin position="1"/>
        <end position="52"/>
    </location>
</feature>
<organism evidence="2 3">
    <name type="scientific">Pleuronectes platessa</name>
    <name type="common">European plaice</name>
    <dbReference type="NCBI Taxonomy" id="8262"/>
    <lineage>
        <taxon>Eukaryota</taxon>
        <taxon>Metazoa</taxon>
        <taxon>Chordata</taxon>
        <taxon>Craniata</taxon>
        <taxon>Vertebrata</taxon>
        <taxon>Euteleostomi</taxon>
        <taxon>Actinopterygii</taxon>
        <taxon>Neopterygii</taxon>
        <taxon>Teleostei</taxon>
        <taxon>Neoteleostei</taxon>
        <taxon>Acanthomorphata</taxon>
        <taxon>Carangaria</taxon>
        <taxon>Pleuronectiformes</taxon>
        <taxon>Pleuronectoidei</taxon>
        <taxon>Pleuronectidae</taxon>
        <taxon>Pleuronectes</taxon>
    </lineage>
</organism>
<proteinExistence type="predicted"/>
<name>A0A9N7VXA9_PLEPL</name>